<gene>
    <name evidence="2" type="ORF">ACFQZS_15020</name>
</gene>
<feature type="chain" id="PRO_5047069079" description="Outer membrane protein beta-barrel domain-containing protein" evidence="1">
    <location>
        <begin position="20"/>
        <end position="425"/>
    </location>
</feature>
<name>A0ABW2YZG4_9SPHI</name>
<keyword evidence="3" id="KW-1185">Reference proteome</keyword>
<proteinExistence type="predicted"/>
<evidence type="ECO:0000313" key="2">
    <source>
        <dbReference type="EMBL" id="MFD0751461.1"/>
    </source>
</evidence>
<evidence type="ECO:0008006" key="4">
    <source>
        <dbReference type="Google" id="ProtNLM"/>
    </source>
</evidence>
<dbReference type="SUPFAM" id="SSF56925">
    <property type="entry name" value="OMPA-like"/>
    <property type="match status" value="1"/>
</dbReference>
<dbReference type="EMBL" id="JBHTHU010000020">
    <property type="protein sequence ID" value="MFD0751461.1"/>
    <property type="molecule type" value="Genomic_DNA"/>
</dbReference>
<sequence>MRYLYALFFITTICFSVQAQRNFKPGYIVSLSGDTTKGLVDYRKWNQNPQEIAFELAGITKQYSYLNIKGFGIDQLEYYQLYNGPISKAAVNLGALSSGIDSSFTTETVFLKRIFKGKNIALYSYTDKIKTRFFISEKNGLPVELKRYVYLDKKRSGKVTEDNVFRQQLLELAVKYQPDNSKLADLIQKVIYRAPEVESVVWAIDGASGQHKKPTSSRGGVTLFAGLSANYFKTTGVGGDDFLADSGPSQSILPGVNLGMDMYFNKSEGKLIYRTEVSLSANNVHLANATSPVANNTGYVKEYNLSFNQFTVTLTPQLVYNVFNKTNIKAYLSGGVQINLTSYNNFDSHLKESLNNSIINDNHRTDPNLTTIYPGAIFKAGCVLNNVVELYAGYSTRAYLSNYNENGQSFNIDSYRVGVNYRFGK</sequence>
<dbReference type="InterPro" id="IPR011250">
    <property type="entry name" value="OMP/PagP_B-barrel"/>
</dbReference>
<keyword evidence="1" id="KW-0732">Signal</keyword>
<comment type="caution">
    <text evidence="2">The sequence shown here is derived from an EMBL/GenBank/DDBJ whole genome shotgun (WGS) entry which is preliminary data.</text>
</comment>
<evidence type="ECO:0000313" key="3">
    <source>
        <dbReference type="Proteomes" id="UP001596958"/>
    </source>
</evidence>
<dbReference type="Proteomes" id="UP001596958">
    <property type="component" value="Unassembled WGS sequence"/>
</dbReference>
<reference evidence="3" key="1">
    <citation type="journal article" date="2019" name="Int. J. Syst. Evol. Microbiol.">
        <title>The Global Catalogue of Microorganisms (GCM) 10K type strain sequencing project: providing services to taxonomists for standard genome sequencing and annotation.</title>
        <authorList>
            <consortium name="The Broad Institute Genomics Platform"/>
            <consortium name="The Broad Institute Genome Sequencing Center for Infectious Disease"/>
            <person name="Wu L."/>
            <person name="Ma J."/>
        </authorList>
    </citation>
    <scope>NUCLEOTIDE SEQUENCE [LARGE SCALE GENOMIC DNA]</scope>
    <source>
        <strain evidence="3">CCUG 63418</strain>
    </source>
</reference>
<organism evidence="2 3">
    <name type="scientific">Mucilaginibacter calamicampi</name>
    <dbReference type="NCBI Taxonomy" id="1302352"/>
    <lineage>
        <taxon>Bacteria</taxon>
        <taxon>Pseudomonadati</taxon>
        <taxon>Bacteroidota</taxon>
        <taxon>Sphingobacteriia</taxon>
        <taxon>Sphingobacteriales</taxon>
        <taxon>Sphingobacteriaceae</taxon>
        <taxon>Mucilaginibacter</taxon>
    </lineage>
</organism>
<dbReference type="RefSeq" id="WP_377101674.1">
    <property type="nucleotide sequence ID" value="NZ_JBHTHU010000020.1"/>
</dbReference>
<feature type="signal peptide" evidence="1">
    <location>
        <begin position="1"/>
        <end position="19"/>
    </location>
</feature>
<protein>
    <recommendedName>
        <fullName evidence="4">Outer membrane protein beta-barrel domain-containing protein</fullName>
    </recommendedName>
</protein>
<accession>A0ABW2YZG4</accession>
<evidence type="ECO:0000256" key="1">
    <source>
        <dbReference type="SAM" id="SignalP"/>
    </source>
</evidence>